<evidence type="ECO:0000256" key="8">
    <source>
        <dbReference type="RuleBase" id="RU366003"/>
    </source>
</evidence>
<evidence type="ECO:0000313" key="10">
    <source>
        <dbReference type="EMBL" id="EEA84607.1"/>
    </source>
</evidence>
<dbReference type="PANTHER" id="PTHR21039:SF0">
    <property type="entry name" value="HISTIDINOL-PHOSPHATASE"/>
    <property type="match status" value="1"/>
</dbReference>
<evidence type="ECO:0000313" key="11">
    <source>
        <dbReference type="Proteomes" id="UP000003178"/>
    </source>
</evidence>
<dbReference type="NCBIfam" id="TIGR01856">
    <property type="entry name" value="hisJ_fam"/>
    <property type="match status" value="1"/>
</dbReference>
<organism evidence="10 11">
    <name type="scientific">Peptacetobacter hiranonis (strain DSM 13275 / JCM 10541 / KCTC 15199 / TO-931)</name>
    <name type="common">Clostridium hiranonis</name>
    <dbReference type="NCBI Taxonomy" id="500633"/>
    <lineage>
        <taxon>Bacteria</taxon>
        <taxon>Bacillati</taxon>
        <taxon>Bacillota</taxon>
        <taxon>Clostridia</taxon>
        <taxon>Peptostreptococcales</taxon>
        <taxon>Peptostreptococcaceae</taxon>
        <taxon>Peptacetobacter</taxon>
    </lineage>
</organism>
<dbReference type="SUPFAM" id="SSF89550">
    <property type="entry name" value="PHP domain-like"/>
    <property type="match status" value="1"/>
</dbReference>
<dbReference type="GO" id="GO:0005737">
    <property type="term" value="C:cytoplasm"/>
    <property type="evidence" value="ECO:0007669"/>
    <property type="project" value="TreeGrafter"/>
</dbReference>
<accession>B6G132</accession>
<comment type="similarity">
    <text evidence="2 8">Belongs to the PHP hydrolase family. HisK subfamily.</text>
</comment>
<evidence type="ECO:0000256" key="2">
    <source>
        <dbReference type="ARBA" id="ARBA00009152"/>
    </source>
</evidence>
<dbReference type="AlphaFoldDB" id="B6G132"/>
<gene>
    <name evidence="10" type="ORF">CLOHIR_01838</name>
</gene>
<keyword evidence="11" id="KW-1185">Reference proteome</keyword>
<feature type="domain" description="PHP" evidence="9">
    <location>
        <begin position="3"/>
        <end position="212"/>
    </location>
</feature>
<evidence type="ECO:0000256" key="7">
    <source>
        <dbReference type="ARBA" id="ARBA00049158"/>
    </source>
</evidence>
<sequence>MKDGHIHSHYCPHGTNDSFEMYIENAIKNGYDEISFTEHFPLPDGFVDPSPEQDSTPSVEAFERYLDEAEEMKHKYRNRIKINVGTEVDYLEGCEEQIKNNLEKYGKRLDDALLSVHNMKVCGEFVCIDYSPEEFKRIADLSGGVDKLYGKYYETVKKAIEANLGEYKPKRFGHLNLIRKFCKVFEYDYSEQDILIDIMKSLKENGFELDLNVSGTRKQYCGEVYVSGYLKELADKYGIKTVLGSDSHTAETIVSREEYEKFTK</sequence>
<reference evidence="10 11" key="2">
    <citation type="submission" date="2008-10" db="EMBL/GenBank/DDBJ databases">
        <title>Draft genome sequence of Clostridium hiranonis (DSM 13275).</title>
        <authorList>
            <person name="Sudarsanam P."/>
            <person name="Ley R."/>
            <person name="Guruge J."/>
            <person name="Turnbaugh P.J."/>
            <person name="Mahowald M."/>
            <person name="Liep D."/>
            <person name="Gordon J."/>
        </authorList>
    </citation>
    <scope>NUCLEOTIDE SEQUENCE [LARGE SCALE GENOMIC DNA]</scope>
    <source>
        <strain evidence="10 11">DSM 13275</strain>
    </source>
</reference>
<dbReference type="GO" id="GO:0004401">
    <property type="term" value="F:histidinol-phosphatase activity"/>
    <property type="evidence" value="ECO:0007669"/>
    <property type="project" value="UniProtKB-UniRule"/>
</dbReference>
<dbReference type="EMBL" id="ABWP01000070">
    <property type="protein sequence ID" value="EEA84607.1"/>
    <property type="molecule type" value="Genomic_DNA"/>
</dbReference>
<dbReference type="GO" id="GO:0000105">
    <property type="term" value="P:L-histidine biosynthetic process"/>
    <property type="evidence" value="ECO:0007669"/>
    <property type="project" value="UniProtKB-UniRule"/>
</dbReference>
<evidence type="ECO:0000256" key="6">
    <source>
        <dbReference type="ARBA" id="ARBA00023102"/>
    </source>
</evidence>
<dbReference type="Proteomes" id="UP000003178">
    <property type="component" value="Unassembled WGS sequence"/>
</dbReference>
<comment type="caution">
    <text evidence="10">The sequence shown here is derived from an EMBL/GenBank/DDBJ whole genome shotgun (WGS) entry which is preliminary data.</text>
</comment>
<evidence type="ECO:0000259" key="9">
    <source>
        <dbReference type="Pfam" id="PF02811"/>
    </source>
</evidence>
<keyword evidence="6 8" id="KW-0368">Histidine biosynthesis</keyword>
<reference evidence="10 11" key="1">
    <citation type="submission" date="2008-09" db="EMBL/GenBank/DDBJ databases">
        <authorList>
            <person name="Fulton L."/>
            <person name="Clifton S."/>
            <person name="Fulton B."/>
            <person name="Xu J."/>
            <person name="Minx P."/>
            <person name="Pepin K.H."/>
            <person name="Johnson M."/>
            <person name="Thiruvilangam P."/>
            <person name="Bhonagiri V."/>
            <person name="Nash W.E."/>
            <person name="Mardis E.R."/>
            <person name="Wilson R.K."/>
        </authorList>
    </citation>
    <scope>NUCLEOTIDE SEQUENCE [LARGE SCALE GENOMIC DNA]</scope>
    <source>
        <strain evidence="10 11">DSM 13275</strain>
    </source>
</reference>
<dbReference type="InterPro" id="IPR016195">
    <property type="entry name" value="Pol/histidinol_Pase-like"/>
</dbReference>
<dbReference type="CDD" id="cd12110">
    <property type="entry name" value="PHP_HisPPase_Hisj_like"/>
    <property type="match status" value="1"/>
</dbReference>
<keyword evidence="4 8" id="KW-0028">Amino-acid biosynthesis</keyword>
<dbReference type="PANTHER" id="PTHR21039">
    <property type="entry name" value="HISTIDINOL PHOSPHATASE-RELATED"/>
    <property type="match status" value="1"/>
</dbReference>
<dbReference type="EC" id="3.1.3.15" evidence="3 8"/>
<proteinExistence type="inferred from homology"/>
<dbReference type="STRING" id="500633.CLOHIR_01838"/>
<dbReference type="InterPro" id="IPR010140">
    <property type="entry name" value="Histidinol_P_phosphatase_HisJ"/>
</dbReference>
<comment type="pathway">
    <text evidence="1 8">Amino-acid biosynthesis; L-histidine biosynthesis; L-histidine from 5-phospho-alpha-D-ribose 1-diphosphate: step 8/9.</text>
</comment>
<comment type="catalytic activity">
    <reaction evidence="7 8">
        <text>L-histidinol phosphate + H2O = L-histidinol + phosphate</text>
        <dbReference type="Rhea" id="RHEA:14465"/>
        <dbReference type="ChEBI" id="CHEBI:15377"/>
        <dbReference type="ChEBI" id="CHEBI:43474"/>
        <dbReference type="ChEBI" id="CHEBI:57699"/>
        <dbReference type="ChEBI" id="CHEBI:57980"/>
        <dbReference type="EC" id="3.1.3.15"/>
    </reaction>
</comment>
<dbReference type="OrthoDB" id="9775255at2"/>
<keyword evidence="5 8" id="KW-0378">Hydrolase</keyword>
<dbReference type="InterPro" id="IPR004013">
    <property type="entry name" value="PHP_dom"/>
</dbReference>
<dbReference type="UniPathway" id="UPA00031">
    <property type="reaction ID" value="UER00013"/>
</dbReference>
<evidence type="ECO:0000256" key="1">
    <source>
        <dbReference type="ARBA" id="ARBA00004970"/>
    </source>
</evidence>
<evidence type="ECO:0000256" key="3">
    <source>
        <dbReference type="ARBA" id="ARBA00013085"/>
    </source>
</evidence>
<evidence type="ECO:0000256" key="5">
    <source>
        <dbReference type="ARBA" id="ARBA00022801"/>
    </source>
</evidence>
<dbReference type="HOGENOM" id="CLU_054611_2_1_9"/>
<name>B6G132_PEPHT</name>
<dbReference type="eggNOG" id="COG1387">
    <property type="taxonomic scope" value="Bacteria"/>
</dbReference>
<protein>
    <recommendedName>
        <fullName evidence="3 8">Histidinol-phosphatase</fullName>
        <shortName evidence="8">HolPase</shortName>
        <ecNumber evidence="3 8">3.1.3.15</ecNumber>
    </recommendedName>
</protein>
<dbReference type="RefSeq" id="WP_006440700.1">
    <property type="nucleotide sequence ID" value="NZ_DS995358.1"/>
</dbReference>
<dbReference type="Gene3D" id="3.20.20.140">
    <property type="entry name" value="Metal-dependent hydrolases"/>
    <property type="match status" value="1"/>
</dbReference>
<dbReference type="NCBIfam" id="NF005996">
    <property type="entry name" value="PRK08123.1"/>
    <property type="match status" value="1"/>
</dbReference>
<dbReference type="Pfam" id="PF02811">
    <property type="entry name" value="PHP"/>
    <property type="match status" value="1"/>
</dbReference>
<evidence type="ECO:0000256" key="4">
    <source>
        <dbReference type="ARBA" id="ARBA00022605"/>
    </source>
</evidence>